<keyword evidence="3" id="KW-1185">Reference proteome</keyword>
<feature type="compositionally biased region" description="Low complexity" evidence="1">
    <location>
        <begin position="274"/>
        <end position="294"/>
    </location>
</feature>
<accession>A0A0C2ZII7</accession>
<feature type="compositionally biased region" description="Low complexity" evidence="1">
    <location>
        <begin position="553"/>
        <end position="570"/>
    </location>
</feature>
<dbReference type="Proteomes" id="UP000053989">
    <property type="component" value="Unassembled WGS sequence"/>
</dbReference>
<evidence type="ECO:0000313" key="3">
    <source>
        <dbReference type="Proteomes" id="UP000053989"/>
    </source>
</evidence>
<feature type="region of interest" description="Disordered" evidence="1">
    <location>
        <begin position="53"/>
        <end position="92"/>
    </location>
</feature>
<gene>
    <name evidence="2" type="ORF">SCLCIDRAFT_1215880</name>
</gene>
<dbReference type="HOGENOM" id="CLU_026871_0_0_1"/>
<dbReference type="OrthoDB" id="3246206at2759"/>
<feature type="region of interest" description="Disordered" evidence="1">
    <location>
        <begin position="336"/>
        <end position="396"/>
    </location>
</feature>
<name>A0A0C2ZII7_9AGAM</name>
<feature type="compositionally biased region" description="Basic and acidic residues" evidence="1">
    <location>
        <begin position="127"/>
        <end position="136"/>
    </location>
</feature>
<feature type="region of interest" description="Disordered" evidence="1">
    <location>
        <begin position="243"/>
        <end position="323"/>
    </location>
</feature>
<feature type="compositionally biased region" description="Low complexity" evidence="1">
    <location>
        <begin position="349"/>
        <end position="362"/>
    </location>
</feature>
<feature type="compositionally biased region" description="Low complexity" evidence="1">
    <location>
        <begin position="452"/>
        <end position="468"/>
    </location>
</feature>
<evidence type="ECO:0000313" key="2">
    <source>
        <dbReference type="EMBL" id="KIM61443.1"/>
    </source>
</evidence>
<dbReference type="InParanoid" id="A0A0C2ZII7"/>
<organism evidence="2 3">
    <name type="scientific">Scleroderma citrinum Foug A</name>
    <dbReference type="NCBI Taxonomy" id="1036808"/>
    <lineage>
        <taxon>Eukaryota</taxon>
        <taxon>Fungi</taxon>
        <taxon>Dikarya</taxon>
        <taxon>Basidiomycota</taxon>
        <taxon>Agaricomycotina</taxon>
        <taxon>Agaricomycetes</taxon>
        <taxon>Agaricomycetidae</taxon>
        <taxon>Boletales</taxon>
        <taxon>Sclerodermatineae</taxon>
        <taxon>Sclerodermataceae</taxon>
        <taxon>Scleroderma</taxon>
    </lineage>
</organism>
<reference evidence="2 3" key="1">
    <citation type="submission" date="2014-04" db="EMBL/GenBank/DDBJ databases">
        <authorList>
            <consortium name="DOE Joint Genome Institute"/>
            <person name="Kuo A."/>
            <person name="Kohler A."/>
            <person name="Nagy L.G."/>
            <person name="Floudas D."/>
            <person name="Copeland A."/>
            <person name="Barry K.W."/>
            <person name="Cichocki N."/>
            <person name="Veneault-Fourrey C."/>
            <person name="LaButti K."/>
            <person name="Lindquist E.A."/>
            <person name="Lipzen A."/>
            <person name="Lundell T."/>
            <person name="Morin E."/>
            <person name="Murat C."/>
            <person name="Sun H."/>
            <person name="Tunlid A."/>
            <person name="Henrissat B."/>
            <person name="Grigoriev I.V."/>
            <person name="Hibbett D.S."/>
            <person name="Martin F."/>
            <person name="Nordberg H.P."/>
            <person name="Cantor M.N."/>
            <person name="Hua S.X."/>
        </authorList>
    </citation>
    <scope>NUCLEOTIDE SEQUENCE [LARGE SCALE GENOMIC DNA]</scope>
    <source>
        <strain evidence="2 3">Foug A</strain>
    </source>
</reference>
<feature type="compositionally biased region" description="Low complexity" evidence="1">
    <location>
        <begin position="593"/>
        <end position="610"/>
    </location>
</feature>
<sequence>MGPPVAVCVAVAIAGVATAYLFKEYVYEPHLAPRIEVWAEEFLARRRAARNRATAVPASTRRRSSFSSESSTEGDPSAHPRSHLPHDINGSAFNAGRSRRIALDSAGAESYELEGLVAREVDEWRNEVRRSQDERGLRRRRGLGLGGRRSATDVEYDMLSTSMDESFTTLTHTPLTPTHVISNISSPISSDTLSLPSAPQSPNLTTRNRSSSQSTATAHELNPTQSADVHFTVPSSLLQRLCKSPDTEAEAETDIAPPSSLISPRLITIPPVRTPLSGPSSTPGSGPGSASTSTCQTPAAERDEDSPFGPLLPDTPRSSPALYGARPFSPIVSVMGSASPPSGSKIVNGPPLSRPSPSRGLGNMSRRGSALAYELTREDGDEGDRATGALTNGTLDMDGRSHIRVEEDARCSDVDVDLIYANSSIASLSQRYPAPPTPPVLVSPPPSDGVRSLPSSSSPTLPTLSFSSPPQPSQLNVSVSTLRVPPISRSRSRERSTEHSPALSSSTASFASFASPISTAYSVSMSEASESDAEFLSAADTDTDSESCSLGDTGVRTSPTSSTGVSSSNSAPVFVPDTDRAYDPFLDFEEVGSDGSSEGSWEIDGSAGHH</sequence>
<evidence type="ECO:0000256" key="1">
    <source>
        <dbReference type="SAM" id="MobiDB-lite"/>
    </source>
</evidence>
<dbReference type="EMBL" id="KN822051">
    <property type="protein sequence ID" value="KIM61443.1"/>
    <property type="molecule type" value="Genomic_DNA"/>
</dbReference>
<feature type="compositionally biased region" description="Pro residues" evidence="1">
    <location>
        <begin position="433"/>
        <end position="447"/>
    </location>
</feature>
<protein>
    <submittedName>
        <fullName evidence="2">Uncharacterized protein</fullName>
    </submittedName>
</protein>
<feature type="region of interest" description="Disordered" evidence="1">
    <location>
        <begin position="127"/>
        <end position="147"/>
    </location>
</feature>
<feature type="region of interest" description="Disordered" evidence="1">
    <location>
        <begin position="429"/>
        <end position="505"/>
    </location>
</feature>
<feature type="region of interest" description="Disordered" evidence="1">
    <location>
        <begin position="188"/>
        <end position="228"/>
    </location>
</feature>
<feature type="region of interest" description="Disordered" evidence="1">
    <location>
        <begin position="525"/>
        <end position="576"/>
    </location>
</feature>
<proteinExistence type="predicted"/>
<reference evidence="3" key="2">
    <citation type="submission" date="2015-01" db="EMBL/GenBank/DDBJ databases">
        <title>Evolutionary Origins and Diversification of the Mycorrhizal Mutualists.</title>
        <authorList>
            <consortium name="DOE Joint Genome Institute"/>
            <consortium name="Mycorrhizal Genomics Consortium"/>
            <person name="Kohler A."/>
            <person name="Kuo A."/>
            <person name="Nagy L.G."/>
            <person name="Floudas D."/>
            <person name="Copeland A."/>
            <person name="Barry K.W."/>
            <person name="Cichocki N."/>
            <person name="Veneault-Fourrey C."/>
            <person name="LaButti K."/>
            <person name="Lindquist E.A."/>
            <person name="Lipzen A."/>
            <person name="Lundell T."/>
            <person name="Morin E."/>
            <person name="Murat C."/>
            <person name="Riley R."/>
            <person name="Ohm R."/>
            <person name="Sun H."/>
            <person name="Tunlid A."/>
            <person name="Henrissat B."/>
            <person name="Grigoriev I.V."/>
            <person name="Hibbett D.S."/>
            <person name="Martin F."/>
        </authorList>
    </citation>
    <scope>NUCLEOTIDE SEQUENCE [LARGE SCALE GENOMIC DNA]</scope>
    <source>
        <strain evidence="3">Foug A</strain>
    </source>
</reference>
<feature type="region of interest" description="Disordered" evidence="1">
    <location>
        <begin position="589"/>
        <end position="610"/>
    </location>
</feature>
<dbReference type="AlphaFoldDB" id="A0A0C2ZII7"/>